<dbReference type="Gene3D" id="2.40.10.10">
    <property type="entry name" value="Trypsin-like serine proteases"/>
    <property type="match status" value="2"/>
</dbReference>
<proteinExistence type="predicted"/>
<evidence type="ECO:0000256" key="1">
    <source>
        <dbReference type="ARBA" id="ARBA00022729"/>
    </source>
</evidence>
<dbReference type="Pfam" id="PF00089">
    <property type="entry name" value="Trypsin"/>
    <property type="match status" value="1"/>
</dbReference>
<protein>
    <recommendedName>
        <fullName evidence="3">Peptidase S1 domain-containing protein</fullName>
    </recommendedName>
</protein>
<feature type="domain" description="Peptidase S1" evidence="3">
    <location>
        <begin position="33"/>
        <end position="224"/>
    </location>
</feature>
<name>A0A225NST3_9RHOB</name>
<feature type="chain" id="PRO_5012827315" description="Peptidase S1 domain-containing protein" evidence="2">
    <location>
        <begin position="19"/>
        <end position="226"/>
    </location>
</feature>
<dbReference type="EMBL" id="AQQR01000001">
    <property type="protein sequence ID" value="OWU77994.1"/>
    <property type="molecule type" value="Genomic_DNA"/>
</dbReference>
<keyword evidence="1 2" id="KW-0732">Signal</keyword>
<dbReference type="PROSITE" id="PS00134">
    <property type="entry name" value="TRYPSIN_HIS"/>
    <property type="match status" value="1"/>
</dbReference>
<dbReference type="PROSITE" id="PS50240">
    <property type="entry name" value="TRYPSIN_DOM"/>
    <property type="match status" value="1"/>
</dbReference>
<dbReference type="GO" id="GO:0006508">
    <property type="term" value="P:proteolysis"/>
    <property type="evidence" value="ECO:0007669"/>
    <property type="project" value="InterPro"/>
</dbReference>
<dbReference type="PANTHER" id="PTHR15462">
    <property type="entry name" value="SERINE PROTEASE"/>
    <property type="match status" value="1"/>
</dbReference>
<feature type="signal peptide" evidence="2">
    <location>
        <begin position="1"/>
        <end position="18"/>
    </location>
</feature>
<dbReference type="InterPro" id="IPR001254">
    <property type="entry name" value="Trypsin_dom"/>
</dbReference>
<keyword evidence="5" id="KW-1185">Reference proteome</keyword>
<dbReference type="PANTHER" id="PTHR15462:SF8">
    <property type="entry name" value="SERINE PROTEASE"/>
    <property type="match status" value="1"/>
</dbReference>
<evidence type="ECO:0000256" key="2">
    <source>
        <dbReference type="SAM" id="SignalP"/>
    </source>
</evidence>
<dbReference type="SMART" id="SM00020">
    <property type="entry name" value="Tryp_SPc"/>
    <property type="match status" value="1"/>
</dbReference>
<reference evidence="4 5" key="1">
    <citation type="submission" date="2013-04" db="EMBL/GenBank/DDBJ databases">
        <title>Oceanicola sp. 22II1-22F33 Genome Sequencing.</title>
        <authorList>
            <person name="Lai Q."/>
            <person name="Li G."/>
            <person name="Shao Z."/>
        </authorList>
    </citation>
    <scope>NUCLEOTIDE SEQUENCE [LARGE SCALE GENOMIC DNA]</scope>
    <source>
        <strain evidence="4 5">22II1-22F33</strain>
    </source>
</reference>
<dbReference type="InterPro" id="IPR009003">
    <property type="entry name" value="Peptidase_S1_PA"/>
</dbReference>
<sequence length="226" mass="24070">MKTGALVIWALMCAPVAAESMLPVMRDQAPGAWDAVGRVNVAGYRTRGMCSGVLIAPEWVLTAAHCLYRENWRTVALEDLHFVAGWDRGIAVDDRAVAETFAHPEAWRDGMIDPARDVALLRLESPMQIAPVPLLGDDLPEPPYGIVAYQGSRPHLVGGRFDCGAELQKRSLVRTACRMEPGSSGGPMLAPVEGGWAVVGVVSAGSGGWTLVARALDWVAETIAGG</sequence>
<organism evidence="4 5">
    <name type="scientific">Marinibacterium profundimaris</name>
    <dbReference type="NCBI Taxonomy" id="1679460"/>
    <lineage>
        <taxon>Bacteria</taxon>
        <taxon>Pseudomonadati</taxon>
        <taxon>Pseudomonadota</taxon>
        <taxon>Alphaproteobacteria</taxon>
        <taxon>Rhodobacterales</taxon>
        <taxon>Paracoccaceae</taxon>
        <taxon>Marinibacterium</taxon>
    </lineage>
</organism>
<dbReference type="Proteomes" id="UP000215377">
    <property type="component" value="Unassembled WGS sequence"/>
</dbReference>
<dbReference type="InterPro" id="IPR050966">
    <property type="entry name" value="Glutamyl_endopeptidase"/>
</dbReference>
<accession>A0A225NST3</accession>
<comment type="caution">
    <text evidence="4">The sequence shown here is derived from an EMBL/GenBank/DDBJ whole genome shotgun (WGS) entry which is preliminary data.</text>
</comment>
<evidence type="ECO:0000313" key="4">
    <source>
        <dbReference type="EMBL" id="OWU77994.1"/>
    </source>
</evidence>
<evidence type="ECO:0000259" key="3">
    <source>
        <dbReference type="PROSITE" id="PS50240"/>
    </source>
</evidence>
<dbReference type="PRINTS" id="PR00722">
    <property type="entry name" value="CHYMOTRYPSIN"/>
</dbReference>
<dbReference type="GO" id="GO:0004252">
    <property type="term" value="F:serine-type endopeptidase activity"/>
    <property type="evidence" value="ECO:0007669"/>
    <property type="project" value="InterPro"/>
</dbReference>
<dbReference type="SUPFAM" id="SSF50494">
    <property type="entry name" value="Trypsin-like serine proteases"/>
    <property type="match status" value="1"/>
</dbReference>
<dbReference type="AlphaFoldDB" id="A0A225NST3"/>
<evidence type="ECO:0000313" key="5">
    <source>
        <dbReference type="Proteomes" id="UP000215377"/>
    </source>
</evidence>
<gene>
    <name evidence="4" type="ORF">ATO3_00415</name>
</gene>
<dbReference type="InterPro" id="IPR001314">
    <property type="entry name" value="Peptidase_S1A"/>
</dbReference>
<dbReference type="InterPro" id="IPR043504">
    <property type="entry name" value="Peptidase_S1_PA_chymotrypsin"/>
</dbReference>
<dbReference type="InterPro" id="IPR018114">
    <property type="entry name" value="TRYPSIN_HIS"/>
</dbReference>